<keyword evidence="9" id="KW-1029">Fimbrium biogenesis</keyword>
<dbReference type="Gene3D" id="2.60.40.2610">
    <property type="entry name" value="Outer membrane usher protein FimD, plug domain"/>
    <property type="match status" value="1"/>
</dbReference>
<feature type="chain" id="PRO_5004791985" evidence="10">
    <location>
        <begin position="28"/>
        <end position="864"/>
    </location>
</feature>
<dbReference type="GO" id="GO:0009279">
    <property type="term" value="C:cell outer membrane"/>
    <property type="evidence" value="ECO:0007669"/>
    <property type="project" value="UniProtKB-SubCell"/>
</dbReference>
<feature type="domain" description="PapC-like C-terminal" evidence="11">
    <location>
        <begin position="786"/>
        <end position="850"/>
    </location>
</feature>
<protein>
    <submittedName>
        <fullName evidence="13">Fimbrial protein</fullName>
    </submittedName>
</protein>
<dbReference type="NCBIfam" id="NF011745">
    <property type="entry name" value="PRK15198.1"/>
    <property type="match status" value="1"/>
</dbReference>
<dbReference type="EMBL" id="CP007044">
    <property type="protein sequence ID" value="AHG20869.2"/>
    <property type="molecule type" value="Genomic_DNA"/>
</dbReference>
<dbReference type="FunFam" id="2.60.40.2610:FF:000001">
    <property type="entry name" value="Outer membrane fimbrial usher protein"/>
    <property type="match status" value="1"/>
</dbReference>
<dbReference type="Gene3D" id="3.10.20.410">
    <property type="match status" value="1"/>
</dbReference>
<evidence type="ECO:0000259" key="11">
    <source>
        <dbReference type="Pfam" id="PF13953"/>
    </source>
</evidence>
<organism evidence="13 14">
    <name type="scientific">Chania multitudinisentens RB-25</name>
    <dbReference type="NCBI Taxonomy" id="1441930"/>
    <lineage>
        <taxon>Bacteria</taxon>
        <taxon>Pseudomonadati</taxon>
        <taxon>Pseudomonadota</taxon>
        <taxon>Gammaproteobacteria</taxon>
        <taxon>Enterobacterales</taxon>
        <taxon>Yersiniaceae</taxon>
        <taxon>Chania</taxon>
    </lineage>
</organism>
<dbReference type="FunFam" id="2.60.40.3110:FF:000001">
    <property type="entry name" value="Putative fimbrial outer membrane usher"/>
    <property type="match status" value="1"/>
</dbReference>
<evidence type="ECO:0000256" key="10">
    <source>
        <dbReference type="SAM" id="SignalP"/>
    </source>
</evidence>
<sequence length="864" mass="95037">MMRKKWGRMRRLAGLTGTLMSVWYASASHGESYFNPAFLAEDVSAVADLSRFEKGQQQAAGDYRVDLWRNNDFIATQDIRFTNVDPTAQQPSDRVKSGGLEPCIDTDWLKRLGLNMRAYPELEQFEQGACIPLASAIPGAEVAFDFSRLRLDISLPQSAMVNRARGDIPADEWDEGIPAILFNYSATGSHGSADDSYYFNLLSGLNLGEWRLRNNGAWRYASGDNYHTNRWQNISTSASRIIVPLKSSLVMGDSNTGNDIFDSLGFRGARLYSVDSMYPDSQQGYAPVIRGIARTYARVVVRQNGFVIYQGPVSPGAFAIDDLNATSSSGDLNVTIEESDGSQQNYTVPYSTVPMLQREGRWKYDLVAGDFRSGNGQQSRPFFTQGTLIAGLPQGYTLYGGSQLAERYSAFALGAGKNLGGWGALSLDVTHADSQLADDSKHTGQSLRFLYAKSLNEYGTTVQLLGYRYSTRGFYTLDEVAYRNMEGYEYTQQEEGTLQKEPVVISYHNLRHSKKGRFQASITQSLGDYGSLFLSGNQQTYWGSDETNAWYQVGYSSGWRDLSYSLSWSQSQSTGLADSNRMMAFNLSVPFHALMGNARSRNTALGRAHATAASSHGSGGQNTWRTGIGGTLLEGRNLSYSVMQGYSNEGGNTGSAGATWQGTYGTLGLGYNYDRDQHQYNWQLAGGLVGHADGITLSQPLGDTNVLVKAPGASGVRVDNQTGVRTDWRGYAVMPYATVYRHNRVALDINSMDEYTEIENNVSTVVPTQGALVRADFQPRIGRRVLMTLKQSDRPVPFGAIVREESGGLLGMVGEDGQTYLSGMPPEGTLFIQWGNKEETQCRTRYVLPQDSVAQVLVMTTTCS</sequence>
<comment type="similarity">
    <text evidence="2 9">Belongs to the fimbrial export usher family.</text>
</comment>
<dbReference type="InterPro" id="IPR000015">
    <property type="entry name" value="Fimb_usher"/>
</dbReference>
<evidence type="ECO:0000256" key="9">
    <source>
        <dbReference type="RuleBase" id="RU003884"/>
    </source>
</evidence>
<dbReference type="InterPro" id="IPR025885">
    <property type="entry name" value="PapC_N"/>
</dbReference>
<evidence type="ECO:0000256" key="8">
    <source>
        <dbReference type="ARBA" id="ARBA00023237"/>
    </source>
</evidence>
<keyword evidence="5 9" id="KW-0812">Transmembrane</keyword>
<dbReference type="InterPro" id="IPR043142">
    <property type="entry name" value="PapC-like_C_sf"/>
</dbReference>
<dbReference type="HOGENOM" id="CLU_009120_3_1_6"/>
<dbReference type="Pfam" id="PF13954">
    <property type="entry name" value="PapC_N"/>
    <property type="match status" value="1"/>
</dbReference>
<evidence type="ECO:0000259" key="12">
    <source>
        <dbReference type="Pfam" id="PF13954"/>
    </source>
</evidence>
<dbReference type="InterPro" id="IPR025949">
    <property type="entry name" value="PapC-like_C"/>
</dbReference>
<dbReference type="eggNOG" id="COG3188">
    <property type="taxonomic scope" value="Bacteria"/>
</dbReference>
<dbReference type="GO" id="GO:0015473">
    <property type="term" value="F:fimbrial usher porin activity"/>
    <property type="evidence" value="ECO:0007669"/>
    <property type="project" value="InterPro"/>
</dbReference>
<dbReference type="InterPro" id="IPR037224">
    <property type="entry name" value="PapC_N_sf"/>
</dbReference>
<feature type="domain" description="PapC N-terminal" evidence="12">
    <location>
        <begin position="33"/>
        <end position="187"/>
    </location>
</feature>
<proteinExistence type="inferred from homology"/>
<keyword evidence="8 9" id="KW-0998">Cell outer membrane</keyword>
<dbReference type="Pfam" id="PF13953">
    <property type="entry name" value="PapC_C"/>
    <property type="match status" value="1"/>
</dbReference>
<comment type="subcellular location">
    <subcellularLocation>
        <location evidence="1 9">Cell outer membrane</location>
        <topology evidence="1 9">Multi-pass membrane protein</topology>
    </subcellularLocation>
</comment>
<evidence type="ECO:0000313" key="14">
    <source>
        <dbReference type="Proteomes" id="UP000019030"/>
    </source>
</evidence>
<dbReference type="Gene3D" id="2.60.40.3110">
    <property type="match status" value="1"/>
</dbReference>
<dbReference type="InterPro" id="IPR042186">
    <property type="entry name" value="FimD_plug_dom"/>
</dbReference>
<feature type="signal peptide" evidence="10">
    <location>
        <begin position="1"/>
        <end position="27"/>
    </location>
</feature>
<dbReference type="RefSeq" id="WP_037406553.1">
    <property type="nucleotide sequence ID" value="NZ_CP007044.2"/>
</dbReference>
<keyword evidence="4" id="KW-1134">Transmembrane beta strand</keyword>
<evidence type="ECO:0000256" key="4">
    <source>
        <dbReference type="ARBA" id="ARBA00022452"/>
    </source>
</evidence>
<evidence type="ECO:0000256" key="5">
    <source>
        <dbReference type="ARBA" id="ARBA00022692"/>
    </source>
</evidence>
<name>W0LES1_9GAMM</name>
<evidence type="ECO:0000256" key="3">
    <source>
        <dbReference type="ARBA" id="ARBA00022448"/>
    </source>
</evidence>
<keyword evidence="14" id="KW-1185">Reference proteome</keyword>
<gene>
    <name evidence="13" type="ORF">Z042_15610</name>
</gene>
<dbReference type="NCBIfam" id="NF011740">
    <property type="entry name" value="PRK15193.1"/>
    <property type="match status" value="1"/>
</dbReference>
<dbReference type="STRING" id="1441930.Z042_15610"/>
<dbReference type="Proteomes" id="UP000019030">
    <property type="component" value="Chromosome"/>
</dbReference>
<dbReference type="GO" id="GO:0009297">
    <property type="term" value="P:pilus assembly"/>
    <property type="evidence" value="ECO:0007669"/>
    <property type="project" value="InterPro"/>
</dbReference>
<evidence type="ECO:0000256" key="6">
    <source>
        <dbReference type="ARBA" id="ARBA00022729"/>
    </source>
</evidence>
<dbReference type="KEGG" id="sfo:Z042_15610"/>
<keyword evidence="6 10" id="KW-0732">Signal</keyword>
<dbReference type="PANTHER" id="PTHR30451">
    <property type="entry name" value="OUTER MEMBRANE USHER PROTEIN"/>
    <property type="match status" value="1"/>
</dbReference>
<reference evidence="13 14" key="2">
    <citation type="submission" date="2015-03" db="EMBL/GenBank/DDBJ databases">
        <authorList>
            <person name="Chan K.-G."/>
        </authorList>
    </citation>
    <scope>NUCLEOTIDE SEQUENCE [LARGE SCALE GENOMIC DNA]</scope>
    <source>
        <strain evidence="13 14">RB-25</strain>
    </source>
</reference>
<keyword evidence="3 9" id="KW-0813">Transport</keyword>
<evidence type="ECO:0000256" key="7">
    <source>
        <dbReference type="ARBA" id="ARBA00023136"/>
    </source>
</evidence>
<reference evidence="13 14" key="1">
    <citation type="submission" date="2014-01" db="EMBL/GenBank/DDBJ databases">
        <title>Isolation of Serratia multitudinisentens RB-25 from Ex-Landfill site.</title>
        <authorList>
            <person name="Robson E.H.J."/>
        </authorList>
    </citation>
    <scope>NUCLEOTIDE SEQUENCE [LARGE SCALE GENOMIC DNA]</scope>
    <source>
        <strain evidence="13 14">RB-25</strain>
    </source>
</reference>
<dbReference type="PANTHER" id="PTHR30451:SF6">
    <property type="entry name" value="OUTER MEMBRANE USHER PROTEIN SFMD"/>
    <property type="match status" value="1"/>
</dbReference>
<dbReference type="Pfam" id="PF00577">
    <property type="entry name" value="Usher"/>
    <property type="match status" value="1"/>
</dbReference>
<dbReference type="PROSITE" id="PS01151">
    <property type="entry name" value="FIMBRIAL_USHER"/>
    <property type="match status" value="1"/>
</dbReference>
<evidence type="ECO:0000256" key="2">
    <source>
        <dbReference type="ARBA" id="ARBA00008064"/>
    </source>
</evidence>
<dbReference type="SUPFAM" id="SSF141729">
    <property type="entry name" value="FimD N-terminal domain-like"/>
    <property type="match status" value="1"/>
</dbReference>
<dbReference type="Gene3D" id="2.60.40.2070">
    <property type="match status" value="1"/>
</dbReference>
<dbReference type="InterPro" id="IPR018030">
    <property type="entry name" value="Fimbrial_membr_usher_CS"/>
</dbReference>
<evidence type="ECO:0000256" key="1">
    <source>
        <dbReference type="ARBA" id="ARBA00004571"/>
    </source>
</evidence>
<keyword evidence="7 9" id="KW-0472">Membrane</keyword>
<accession>W0LES1</accession>
<dbReference type="AlphaFoldDB" id="W0LES1"/>
<evidence type="ECO:0000313" key="13">
    <source>
        <dbReference type="EMBL" id="AHG20869.2"/>
    </source>
</evidence>